<proteinExistence type="predicted"/>
<dbReference type="EMBL" id="JBHTAS010000001">
    <property type="protein sequence ID" value="MFC7139782.1"/>
    <property type="molecule type" value="Genomic_DNA"/>
</dbReference>
<keyword evidence="3" id="KW-0808">Transferase</keyword>
<dbReference type="GO" id="GO:0016740">
    <property type="term" value="F:transferase activity"/>
    <property type="evidence" value="ECO:0007669"/>
    <property type="project" value="UniProtKB-KW"/>
</dbReference>
<reference evidence="3 4" key="1">
    <citation type="journal article" date="2019" name="Int. J. Syst. Evol. Microbiol.">
        <title>The Global Catalogue of Microorganisms (GCM) 10K type strain sequencing project: providing services to taxonomists for standard genome sequencing and annotation.</title>
        <authorList>
            <consortium name="The Broad Institute Genomics Platform"/>
            <consortium name="The Broad Institute Genome Sequencing Center for Infectious Disease"/>
            <person name="Wu L."/>
            <person name="Ma J."/>
        </authorList>
    </citation>
    <scope>NUCLEOTIDE SEQUENCE [LARGE SCALE GENOMIC DNA]</scope>
    <source>
        <strain evidence="3 4">XZYJT29</strain>
    </source>
</reference>
<dbReference type="PANTHER" id="PTHR11808">
    <property type="entry name" value="TRANS-SULFURATION ENZYME FAMILY MEMBER"/>
    <property type="match status" value="1"/>
</dbReference>
<name>A0ABD5XXC1_9EURY</name>
<comment type="caution">
    <text evidence="3">The sequence shown here is derived from an EMBL/GenBank/DDBJ whole genome shotgun (WGS) entry which is preliminary data.</text>
</comment>
<dbReference type="Pfam" id="PF01053">
    <property type="entry name" value="Cys_Met_Meta_PP"/>
    <property type="match status" value="1"/>
</dbReference>
<evidence type="ECO:0000256" key="2">
    <source>
        <dbReference type="ARBA" id="ARBA00022898"/>
    </source>
</evidence>
<evidence type="ECO:0000313" key="4">
    <source>
        <dbReference type="Proteomes" id="UP001596432"/>
    </source>
</evidence>
<comment type="cofactor">
    <cofactor evidence="1">
        <name>pyridoxal 5'-phosphate</name>
        <dbReference type="ChEBI" id="CHEBI:597326"/>
    </cofactor>
</comment>
<dbReference type="RefSeq" id="WP_382261450.1">
    <property type="nucleotide sequence ID" value="NZ_JBHTAS010000001.1"/>
</dbReference>
<accession>A0ABD5XXC1</accession>
<dbReference type="InterPro" id="IPR015424">
    <property type="entry name" value="PyrdxlP-dep_Trfase"/>
</dbReference>
<keyword evidence="4" id="KW-1185">Reference proteome</keyword>
<dbReference type="InterPro" id="IPR015422">
    <property type="entry name" value="PyrdxlP-dep_Trfase_small"/>
</dbReference>
<keyword evidence="2" id="KW-0663">Pyridoxal phosphate</keyword>
<dbReference type="Gene3D" id="3.90.1150.10">
    <property type="entry name" value="Aspartate Aminotransferase, domain 1"/>
    <property type="match status" value="1"/>
</dbReference>
<evidence type="ECO:0000256" key="1">
    <source>
        <dbReference type="ARBA" id="ARBA00001933"/>
    </source>
</evidence>
<dbReference type="SUPFAM" id="SSF53383">
    <property type="entry name" value="PLP-dependent transferases"/>
    <property type="match status" value="1"/>
</dbReference>
<dbReference type="InterPro" id="IPR000277">
    <property type="entry name" value="Cys/Met-Metab_PyrdxlP-dep_enz"/>
</dbReference>
<gene>
    <name evidence="3" type="ORF">ACFQMA_08015</name>
</gene>
<dbReference type="AlphaFoldDB" id="A0ABD5XXC1"/>
<sequence>MTPSGLPNHSQQKLAQDQMDGFGGIVSFELDATGAETRAILEELDVFTLAVSLGGTESLVDHPATMSASYLSDKERKAAGIPDSLVRIPVGVEHVDDLISDLDRALSNL</sequence>
<evidence type="ECO:0000313" key="3">
    <source>
        <dbReference type="EMBL" id="MFC7139782.1"/>
    </source>
</evidence>
<protein>
    <submittedName>
        <fullName evidence="3">PLP-dependent transferase</fullName>
    </submittedName>
</protein>
<organism evidence="3 4">
    <name type="scientific">Halosimplex aquaticum</name>
    <dbReference type="NCBI Taxonomy" id="3026162"/>
    <lineage>
        <taxon>Archaea</taxon>
        <taxon>Methanobacteriati</taxon>
        <taxon>Methanobacteriota</taxon>
        <taxon>Stenosarchaea group</taxon>
        <taxon>Halobacteria</taxon>
        <taxon>Halobacteriales</taxon>
        <taxon>Haloarculaceae</taxon>
        <taxon>Halosimplex</taxon>
    </lineage>
</organism>
<dbReference type="PANTHER" id="PTHR11808:SF15">
    <property type="entry name" value="CYSTATHIONINE GAMMA-LYASE"/>
    <property type="match status" value="1"/>
</dbReference>
<dbReference type="Proteomes" id="UP001596432">
    <property type="component" value="Unassembled WGS sequence"/>
</dbReference>